<organism evidence="3 4">
    <name type="scientific">Euroglyphus maynei</name>
    <name type="common">Mayne's house dust mite</name>
    <dbReference type="NCBI Taxonomy" id="6958"/>
    <lineage>
        <taxon>Eukaryota</taxon>
        <taxon>Metazoa</taxon>
        <taxon>Ecdysozoa</taxon>
        <taxon>Arthropoda</taxon>
        <taxon>Chelicerata</taxon>
        <taxon>Arachnida</taxon>
        <taxon>Acari</taxon>
        <taxon>Acariformes</taxon>
        <taxon>Sarcoptiformes</taxon>
        <taxon>Astigmata</taxon>
        <taxon>Psoroptidia</taxon>
        <taxon>Analgoidea</taxon>
        <taxon>Pyroglyphidae</taxon>
        <taxon>Pyroglyphinae</taxon>
        <taxon>Euroglyphus</taxon>
    </lineage>
</organism>
<accession>A0A1Y3BKZ0</accession>
<dbReference type="AlphaFoldDB" id="A0A1Y3BKZ0"/>
<gene>
    <name evidence="3" type="ORF">BLA29_002320</name>
</gene>
<keyword evidence="1" id="KW-0812">Transmembrane</keyword>
<dbReference type="EMBL" id="MUJZ01021209">
    <property type="protein sequence ID" value="OTF79825.1"/>
    <property type="molecule type" value="Genomic_DNA"/>
</dbReference>
<dbReference type="GO" id="GO:0016746">
    <property type="term" value="F:acyltransferase activity"/>
    <property type="evidence" value="ECO:0007669"/>
    <property type="project" value="UniProtKB-KW"/>
</dbReference>
<name>A0A1Y3BKZ0_EURMA</name>
<comment type="caution">
    <text evidence="3">The sequence shown here is derived from an EMBL/GenBank/DDBJ whole genome shotgun (WGS) entry which is preliminary data.</text>
</comment>
<keyword evidence="1" id="KW-0472">Membrane</keyword>
<dbReference type="InterPro" id="IPR006621">
    <property type="entry name" value="Nose-resist-to-fluoxetine_N"/>
</dbReference>
<dbReference type="SMART" id="SM00703">
    <property type="entry name" value="NRF"/>
    <property type="match status" value="1"/>
</dbReference>
<feature type="transmembrane region" description="Helical" evidence="1">
    <location>
        <begin position="274"/>
        <end position="293"/>
    </location>
</feature>
<evidence type="ECO:0000313" key="4">
    <source>
        <dbReference type="Proteomes" id="UP000194236"/>
    </source>
</evidence>
<protein>
    <submittedName>
        <fullName evidence="3">Acyltransferase-like protein</fullName>
    </submittedName>
</protein>
<feature type="domain" description="Nose resistant-to-fluoxetine protein N-terminal" evidence="2">
    <location>
        <begin position="1"/>
        <end position="137"/>
    </location>
</feature>
<dbReference type="InterPro" id="IPR052728">
    <property type="entry name" value="O2_lipid_transport_reg"/>
</dbReference>
<dbReference type="Pfam" id="PF20146">
    <property type="entry name" value="NRF"/>
    <property type="match status" value="1"/>
</dbReference>
<keyword evidence="4" id="KW-1185">Reference proteome</keyword>
<keyword evidence="3" id="KW-0808">Transferase</keyword>
<feature type="transmembrane region" description="Helical" evidence="1">
    <location>
        <begin position="247"/>
        <end position="267"/>
    </location>
</feature>
<dbReference type="PANTHER" id="PTHR11161">
    <property type="entry name" value="O-ACYLTRANSFERASE"/>
    <property type="match status" value="1"/>
</dbReference>
<keyword evidence="1" id="KW-1133">Transmembrane helix</keyword>
<evidence type="ECO:0000256" key="1">
    <source>
        <dbReference type="SAM" id="Phobius"/>
    </source>
</evidence>
<evidence type="ECO:0000259" key="2">
    <source>
        <dbReference type="SMART" id="SM00703"/>
    </source>
</evidence>
<reference evidence="3 4" key="1">
    <citation type="submission" date="2017-03" db="EMBL/GenBank/DDBJ databases">
        <title>Genome Survey of Euroglyphus maynei.</title>
        <authorList>
            <person name="Arlian L.G."/>
            <person name="Morgan M.S."/>
            <person name="Rider S.D."/>
        </authorList>
    </citation>
    <scope>NUCLEOTIDE SEQUENCE [LARGE SCALE GENOMIC DNA]</scope>
    <source>
        <strain evidence="3">Arlian Lab</strain>
        <tissue evidence="3">Whole body</tissue>
    </source>
</reference>
<dbReference type="PANTHER" id="PTHR11161:SF0">
    <property type="entry name" value="O-ACYLTRANSFERASE LIKE PROTEIN"/>
    <property type="match status" value="1"/>
</dbReference>
<keyword evidence="3" id="KW-0012">Acyltransferase</keyword>
<feature type="transmembrane region" description="Helical" evidence="1">
    <location>
        <begin position="336"/>
        <end position="356"/>
    </location>
</feature>
<proteinExistence type="predicted"/>
<sequence>MFTQPELEWASLMFDASGRIVRPGFMSGTITDYGDYDQCMAIDYHDIGSDERIQARYCLMTIRLPIPPANKRIDFKHTRYENGWPSKWWNDPRYRFYYRIVSALCLPSNCQRNEIEQVARKIFKDFEFIIEVEACQTRVEQESVALDFAQRFSIGLISLHTAMKNRQQFLQSVPYWKYILLRWLRFAPPLLGMFCYQFLWPLLGTGPMMHWDYLRYGHEPCYQRWWANFLFISNWFKLTDQCGSHTWFLSADFQINLVAYFFIWLYAYEYKTGLIANVAALTVAIVCPTFIHWYYGVPLHIRRILWWMAVILVLIIPFSTYPFIQMEQIPESSFIAILYTGIKRFFWIFAIGWIVYASCSETDKSMCLFAIQ</sequence>
<feature type="transmembrane region" description="Helical" evidence="1">
    <location>
        <begin position="183"/>
        <end position="203"/>
    </location>
</feature>
<evidence type="ECO:0000313" key="3">
    <source>
        <dbReference type="EMBL" id="OTF79825.1"/>
    </source>
</evidence>
<dbReference type="OrthoDB" id="6411378at2759"/>
<dbReference type="Proteomes" id="UP000194236">
    <property type="component" value="Unassembled WGS sequence"/>
</dbReference>
<feature type="transmembrane region" description="Helical" evidence="1">
    <location>
        <begin position="305"/>
        <end position="324"/>
    </location>
</feature>